<keyword evidence="1" id="KW-0285">Flavoprotein</keyword>
<evidence type="ECO:0000313" key="4">
    <source>
        <dbReference type="EMBL" id="QDZ17809.1"/>
    </source>
</evidence>
<dbReference type="PANTHER" id="PTHR43004">
    <property type="entry name" value="TRK SYSTEM POTASSIUM UPTAKE PROTEIN"/>
    <property type="match status" value="1"/>
</dbReference>
<evidence type="ECO:0000313" key="5">
    <source>
        <dbReference type="Proteomes" id="UP000316726"/>
    </source>
</evidence>
<dbReference type="PRINTS" id="PR00420">
    <property type="entry name" value="RNGMNOXGNASE"/>
</dbReference>
<sequence length="687" mass="76067">MASLIRGSWGGVGCWGRAGSRLEAALFPAGRCLRLQVAEIGSTSSGDKDPGNKREVLRTSVAIVGGGPTGVTLSLLLSSFGIRNVVLERKARVSNHPQAHFINTRTMEIFRQIGRLEERVRAKSPPMSEWRSFRYCEGVLGHTFGKIDHFEEYEGEESRDLSPTVVAHLSQNRLLPLMHEELEKCPSSTFLWGEEFLGLAPARDGVRMTTRSCRGEDRIVEADYLVGADGAHSLVREAVGIQMKGDGHMQSIMNVHFTSRALASSLKSEASEAMLYFVYNPSVVGVIVAHSIETGDFVAQIPFFPPVESVSKYTEEHCSNLLLSAIRRKVDLEIHNIKPWTMSALVADDFRRDRVFLAGDSAHLFPPAGGFGMNTGVQDAHNLAWKIAYVLRGSACPSILHTYSRERRKIAIKNTCLSIANFEETVKVARAFGLDPGLASGVLKVISQATKISPLQQPLERFGESLLTLGKLQTSSLSPLRPFQQMYLQGLLTQERSLRLLYPEEDIGFCYEDPDIEWSGSKFPKWPKARRSNFSPKIRTGCRFPHLELRLHCNAGAATLPQQDGVSIIDLIGEHKGSFLMLVLANSGRGKEFRSAVRDLQEESQFAVTTVFVNSNPGGAMEPGELLVDADLSHLEPQSDVAIVLRPDGHVARIFKLPIDLSSECLQRELLSLGLKPREKEHRNFEL</sequence>
<dbReference type="Gene3D" id="3.30.9.10">
    <property type="entry name" value="D-Amino Acid Oxidase, subunit A, domain 2"/>
    <property type="match status" value="1"/>
</dbReference>
<proteinExistence type="predicted"/>
<dbReference type="GO" id="GO:0006744">
    <property type="term" value="P:ubiquinone biosynthetic process"/>
    <property type="evidence" value="ECO:0007669"/>
    <property type="project" value="TreeGrafter"/>
</dbReference>
<dbReference type="Proteomes" id="UP000316726">
    <property type="component" value="Chromosome 1"/>
</dbReference>
<dbReference type="Gene3D" id="3.40.30.120">
    <property type="match status" value="1"/>
</dbReference>
<dbReference type="STRING" id="1764295.A0A5B8MBY7"/>
<dbReference type="AlphaFoldDB" id="A0A5B8MBY7"/>
<dbReference type="InterPro" id="IPR036188">
    <property type="entry name" value="FAD/NAD-bd_sf"/>
</dbReference>
<keyword evidence="5" id="KW-1185">Reference proteome</keyword>
<dbReference type="GO" id="GO:0016709">
    <property type="term" value="F:oxidoreductase activity, acting on paired donors, with incorporation or reduction of molecular oxygen, NAD(P)H as one donor, and incorporation of one atom of oxygen"/>
    <property type="evidence" value="ECO:0007669"/>
    <property type="project" value="UniProtKB-ARBA"/>
</dbReference>
<dbReference type="PANTHER" id="PTHR43004:SF6">
    <property type="entry name" value="FAD_NAD(P)-BINDING OXIDOREDUCTASE FAMILY PROTEIN"/>
    <property type="match status" value="1"/>
</dbReference>
<name>A0A5B8MBY7_9CHLO</name>
<dbReference type="InterPro" id="IPR002938">
    <property type="entry name" value="FAD-bd"/>
</dbReference>
<dbReference type="EMBL" id="CP031034">
    <property type="protein sequence ID" value="QDZ17809.1"/>
    <property type="molecule type" value="Genomic_DNA"/>
</dbReference>
<keyword evidence="2" id="KW-0274">FAD</keyword>
<dbReference type="SUPFAM" id="SSF51905">
    <property type="entry name" value="FAD/NAD(P)-binding domain"/>
    <property type="match status" value="1"/>
</dbReference>
<dbReference type="OrthoDB" id="1716816at2759"/>
<feature type="domain" description="FAD-binding" evidence="3">
    <location>
        <begin position="58"/>
        <end position="415"/>
    </location>
</feature>
<evidence type="ECO:0000256" key="1">
    <source>
        <dbReference type="ARBA" id="ARBA00022630"/>
    </source>
</evidence>
<dbReference type="GO" id="GO:0005739">
    <property type="term" value="C:mitochondrion"/>
    <property type="evidence" value="ECO:0007669"/>
    <property type="project" value="TreeGrafter"/>
</dbReference>
<dbReference type="GO" id="GO:0071949">
    <property type="term" value="F:FAD binding"/>
    <property type="evidence" value="ECO:0007669"/>
    <property type="project" value="InterPro"/>
</dbReference>
<gene>
    <name evidence="4" type="ORF">A3770_01p03270</name>
</gene>
<organism evidence="4 5">
    <name type="scientific">Chloropicon primus</name>
    <dbReference type="NCBI Taxonomy" id="1764295"/>
    <lineage>
        <taxon>Eukaryota</taxon>
        <taxon>Viridiplantae</taxon>
        <taxon>Chlorophyta</taxon>
        <taxon>Chloropicophyceae</taxon>
        <taxon>Chloropicales</taxon>
        <taxon>Chloropicaceae</taxon>
        <taxon>Chloropicon</taxon>
    </lineage>
</organism>
<accession>A0A5B8MBY7</accession>
<protein>
    <submittedName>
        <fullName evidence="4">Putative polyketide hydroxylase</fullName>
    </submittedName>
</protein>
<reference evidence="4 5" key="1">
    <citation type="submission" date="2018-07" db="EMBL/GenBank/DDBJ databases">
        <title>The complete nuclear genome of the prasinophyte Chloropicon primus (CCMP1205).</title>
        <authorList>
            <person name="Pombert J.-F."/>
            <person name="Otis C."/>
            <person name="Turmel M."/>
            <person name="Lemieux C."/>
        </authorList>
    </citation>
    <scope>NUCLEOTIDE SEQUENCE [LARGE SCALE GENOMIC DNA]</scope>
    <source>
        <strain evidence="4 5">CCMP1205</strain>
    </source>
</reference>
<evidence type="ECO:0000256" key="2">
    <source>
        <dbReference type="ARBA" id="ARBA00022827"/>
    </source>
</evidence>
<evidence type="ECO:0000259" key="3">
    <source>
        <dbReference type="Pfam" id="PF01494"/>
    </source>
</evidence>
<dbReference type="Gene3D" id="3.50.50.60">
    <property type="entry name" value="FAD/NAD(P)-binding domain"/>
    <property type="match status" value="1"/>
</dbReference>
<dbReference type="Pfam" id="PF01494">
    <property type="entry name" value="FAD_binding_3"/>
    <property type="match status" value="1"/>
</dbReference>
<dbReference type="InterPro" id="IPR050641">
    <property type="entry name" value="RIFMO-like"/>
</dbReference>